<name>A0A0G1MR47_9BACT</name>
<protein>
    <submittedName>
        <fullName evidence="3">ParB-like protein partition protein</fullName>
    </submittedName>
</protein>
<dbReference type="Gene3D" id="1.10.10.2830">
    <property type="match status" value="1"/>
</dbReference>
<proteinExistence type="inferred from homology"/>
<organism evidence="3 4">
    <name type="scientific">Candidatus Woesebacteria bacterium GW2011_GWB1_45_5</name>
    <dbReference type="NCBI Taxonomy" id="1618581"/>
    <lineage>
        <taxon>Bacteria</taxon>
        <taxon>Candidatus Woeseibacteriota</taxon>
    </lineage>
</organism>
<dbReference type="PANTHER" id="PTHR33375">
    <property type="entry name" value="CHROMOSOME-PARTITIONING PROTEIN PARB-RELATED"/>
    <property type="match status" value="1"/>
</dbReference>
<dbReference type="InterPro" id="IPR050336">
    <property type="entry name" value="Chromosome_partition/occlusion"/>
</dbReference>
<dbReference type="SMART" id="SM00470">
    <property type="entry name" value="ParB"/>
    <property type="match status" value="1"/>
</dbReference>
<reference evidence="3 4" key="1">
    <citation type="journal article" date="2015" name="Nature">
        <title>rRNA introns, odd ribosomes, and small enigmatic genomes across a large radiation of phyla.</title>
        <authorList>
            <person name="Brown C.T."/>
            <person name="Hug L.A."/>
            <person name="Thomas B.C."/>
            <person name="Sharon I."/>
            <person name="Castelle C.J."/>
            <person name="Singh A."/>
            <person name="Wilkins M.J."/>
            <person name="Williams K.H."/>
            <person name="Banfield J.F."/>
        </authorList>
    </citation>
    <scope>NUCLEOTIDE SEQUENCE [LARGE SCALE GENOMIC DNA]</scope>
</reference>
<dbReference type="InterPro" id="IPR036086">
    <property type="entry name" value="ParB/Sulfiredoxin_sf"/>
</dbReference>
<evidence type="ECO:0000256" key="1">
    <source>
        <dbReference type="ARBA" id="ARBA00006295"/>
    </source>
</evidence>
<dbReference type="Proteomes" id="UP000034329">
    <property type="component" value="Unassembled WGS sequence"/>
</dbReference>
<dbReference type="GO" id="GO:0003677">
    <property type="term" value="F:DNA binding"/>
    <property type="evidence" value="ECO:0007669"/>
    <property type="project" value="InterPro"/>
</dbReference>
<gene>
    <name evidence="3" type="ORF">UX13_C0006G0005</name>
</gene>
<sequence>MVKLKRISIAKISPNPNQPRKSIYGLGDLAKNIEENGLLNPISVEKAKGNKYRIISGERRWGAHKKLGWKKILCIVKKPTEYEMLAENLMRQEMSLIEVVDGCVAALQKKFPTHWKKSLAHLHIGNEISVQDLPVKKACSSIGIAPGTLYCSLPVADLNESTKKLALDHPEYFGAATLRKLATVKETKKQIYFAEKIIKEEWTVNQTISAIARYHHSGNDWDLDFENLLRSIRSVKAGMENIQTERQNTQLGSYAPIIREKLRELKTAFAEFEQWLTQGGRA</sequence>
<dbReference type="GO" id="GO:0007059">
    <property type="term" value="P:chromosome segregation"/>
    <property type="evidence" value="ECO:0007669"/>
    <property type="project" value="TreeGrafter"/>
</dbReference>
<evidence type="ECO:0000313" key="4">
    <source>
        <dbReference type="Proteomes" id="UP000034329"/>
    </source>
</evidence>
<dbReference type="AlphaFoldDB" id="A0A0G1MR47"/>
<dbReference type="PANTHER" id="PTHR33375:SF1">
    <property type="entry name" value="CHROMOSOME-PARTITIONING PROTEIN PARB-RELATED"/>
    <property type="match status" value="1"/>
</dbReference>
<comment type="caution">
    <text evidence="3">The sequence shown here is derived from an EMBL/GenBank/DDBJ whole genome shotgun (WGS) entry which is preliminary data.</text>
</comment>
<dbReference type="InterPro" id="IPR003115">
    <property type="entry name" value="ParB_N"/>
</dbReference>
<accession>A0A0G1MR47</accession>
<dbReference type="Pfam" id="PF02195">
    <property type="entry name" value="ParB_N"/>
    <property type="match status" value="1"/>
</dbReference>
<dbReference type="NCBIfam" id="TIGR00180">
    <property type="entry name" value="parB_part"/>
    <property type="match status" value="1"/>
</dbReference>
<feature type="domain" description="ParB-like N-terminal" evidence="2">
    <location>
        <begin position="5"/>
        <end position="100"/>
    </location>
</feature>
<comment type="similarity">
    <text evidence="1">Belongs to the ParB family.</text>
</comment>
<dbReference type="InterPro" id="IPR004437">
    <property type="entry name" value="ParB/RepB/Spo0J"/>
</dbReference>
<dbReference type="SUPFAM" id="SSF109709">
    <property type="entry name" value="KorB DNA-binding domain-like"/>
    <property type="match status" value="1"/>
</dbReference>
<dbReference type="CDD" id="cd16396">
    <property type="entry name" value="Noc_N"/>
    <property type="match status" value="1"/>
</dbReference>
<dbReference type="GO" id="GO:0005694">
    <property type="term" value="C:chromosome"/>
    <property type="evidence" value="ECO:0007669"/>
    <property type="project" value="TreeGrafter"/>
</dbReference>
<evidence type="ECO:0000313" key="3">
    <source>
        <dbReference type="EMBL" id="KKU10644.1"/>
    </source>
</evidence>
<evidence type="ECO:0000259" key="2">
    <source>
        <dbReference type="SMART" id="SM00470"/>
    </source>
</evidence>
<dbReference type="Gene3D" id="3.90.1530.30">
    <property type="match status" value="1"/>
</dbReference>
<dbReference type="SUPFAM" id="SSF110849">
    <property type="entry name" value="ParB/Sulfiredoxin"/>
    <property type="match status" value="1"/>
</dbReference>
<dbReference type="EMBL" id="LCLA01000006">
    <property type="protein sequence ID" value="KKU10644.1"/>
    <property type="molecule type" value="Genomic_DNA"/>
</dbReference>